<keyword evidence="1" id="KW-0175">Coiled coil</keyword>
<dbReference type="AlphaFoldDB" id="A0A9E8NDF6"/>
<organism evidence="3 4">
    <name type="scientific">Dyadobacter pollutisoli</name>
    <dbReference type="NCBI Taxonomy" id="2910158"/>
    <lineage>
        <taxon>Bacteria</taxon>
        <taxon>Pseudomonadati</taxon>
        <taxon>Bacteroidota</taxon>
        <taxon>Cytophagia</taxon>
        <taxon>Cytophagales</taxon>
        <taxon>Spirosomataceae</taxon>
        <taxon>Dyadobacter</taxon>
    </lineage>
</organism>
<gene>
    <name evidence="3" type="ORF">ON006_03170</name>
</gene>
<sequence>MKKIEEQLESIEEVLALVIRKNASIENLIQTAAESQNKTLADTMIDIKKDLKQPSPSQNLETYVSEIKQAVASVPKTPEVQHHHHFDLQSKGFIISAALLLLSTAISIAVAISNYNESSRLQESDIKFRIARQLNPGLIAEVDSIYYEDPDRAELETQKREAHEITVREAEKLLKQRQNEAKQASELLNNLKRD</sequence>
<keyword evidence="2" id="KW-0472">Membrane</keyword>
<keyword evidence="4" id="KW-1185">Reference proteome</keyword>
<accession>A0A9E8NDF6</accession>
<dbReference type="EMBL" id="CP112998">
    <property type="protein sequence ID" value="WAC12967.1"/>
    <property type="molecule type" value="Genomic_DNA"/>
</dbReference>
<evidence type="ECO:0000256" key="2">
    <source>
        <dbReference type="SAM" id="Phobius"/>
    </source>
</evidence>
<proteinExistence type="predicted"/>
<protein>
    <submittedName>
        <fullName evidence="3">Uncharacterized protein</fullName>
    </submittedName>
</protein>
<reference evidence="3" key="1">
    <citation type="submission" date="2022-11" db="EMBL/GenBank/DDBJ databases">
        <title>Dyadobacter pollutisoli sp. nov., isolated from plastic dumped soil.</title>
        <authorList>
            <person name="Kim J.M."/>
            <person name="Kim K.R."/>
            <person name="Lee J.K."/>
            <person name="Hao L."/>
            <person name="Jeon C.O."/>
        </authorList>
    </citation>
    <scope>NUCLEOTIDE SEQUENCE</scope>
    <source>
        <strain evidence="3">U1</strain>
    </source>
</reference>
<dbReference type="Proteomes" id="UP001164653">
    <property type="component" value="Chromosome"/>
</dbReference>
<feature type="coiled-coil region" evidence="1">
    <location>
        <begin position="160"/>
        <end position="194"/>
    </location>
</feature>
<evidence type="ECO:0000313" key="4">
    <source>
        <dbReference type="Proteomes" id="UP001164653"/>
    </source>
</evidence>
<feature type="transmembrane region" description="Helical" evidence="2">
    <location>
        <begin position="92"/>
        <end position="112"/>
    </location>
</feature>
<name>A0A9E8NDF6_9BACT</name>
<dbReference type="RefSeq" id="WP_244825084.1">
    <property type="nucleotide sequence ID" value="NZ_CP112998.1"/>
</dbReference>
<evidence type="ECO:0000256" key="1">
    <source>
        <dbReference type="SAM" id="Coils"/>
    </source>
</evidence>
<keyword evidence="2" id="KW-1133">Transmembrane helix</keyword>
<evidence type="ECO:0000313" key="3">
    <source>
        <dbReference type="EMBL" id="WAC12967.1"/>
    </source>
</evidence>
<keyword evidence="2" id="KW-0812">Transmembrane</keyword>
<dbReference type="KEGG" id="dpf:ON006_03170"/>